<dbReference type="AlphaFoldDB" id="A0A841AMT1"/>
<dbReference type="Proteomes" id="UP000536685">
    <property type="component" value="Unassembled WGS sequence"/>
</dbReference>
<dbReference type="EMBL" id="JACHMJ010000001">
    <property type="protein sequence ID" value="MBB5843051.1"/>
    <property type="molecule type" value="Genomic_DNA"/>
</dbReference>
<organism evidence="1 2">
    <name type="scientific">Conyzicola lurida</name>
    <dbReference type="NCBI Taxonomy" id="1172621"/>
    <lineage>
        <taxon>Bacteria</taxon>
        <taxon>Bacillati</taxon>
        <taxon>Actinomycetota</taxon>
        <taxon>Actinomycetes</taxon>
        <taxon>Micrococcales</taxon>
        <taxon>Microbacteriaceae</taxon>
        <taxon>Conyzicola</taxon>
    </lineage>
</organism>
<dbReference type="RefSeq" id="WP_184235126.1">
    <property type="nucleotide sequence ID" value="NZ_JACHMJ010000001.1"/>
</dbReference>
<evidence type="ECO:0000313" key="2">
    <source>
        <dbReference type="Proteomes" id="UP000536685"/>
    </source>
</evidence>
<comment type="caution">
    <text evidence="1">The sequence shown here is derived from an EMBL/GenBank/DDBJ whole genome shotgun (WGS) entry which is preliminary data.</text>
</comment>
<keyword evidence="2" id="KW-1185">Reference proteome</keyword>
<protein>
    <submittedName>
        <fullName evidence="1">Uncharacterized protein</fullName>
    </submittedName>
</protein>
<proteinExistence type="predicted"/>
<evidence type="ECO:0000313" key="1">
    <source>
        <dbReference type="EMBL" id="MBB5843051.1"/>
    </source>
</evidence>
<reference evidence="1 2" key="1">
    <citation type="submission" date="2020-08" db="EMBL/GenBank/DDBJ databases">
        <title>Sequencing the genomes of 1000 actinobacteria strains.</title>
        <authorList>
            <person name="Klenk H.-P."/>
        </authorList>
    </citation>
    <scope>NUCLEOTIDE SEQUENCE [LARGE SCALE GENOMIC DNA]</scope>
    <source>
        <strain evidence="1 2">DSM 105784</strain>
    </source>
</reference>
<sequence length="308" mass="34172">MIIESGDDVLQVLCGNGDEPPRGLWLVTMDANLRLLAVDPVAKNVDGDVETYIDDIVAELSSALRPVEYFAIAWSVDGELDPDGAWLPELDARLSFHPDFGGFRFLGFVVFDRTTMFGSIPRCEFSLYPELAGLPRAVSIPGPHGPTCPCPACAADRREFGSEFGLSEDETYGTSADSYGRDALYAGIPGYTDVSDPSLFEDPDASRSRRWGPRTRHLRIEDSQLPYLEPETPGAARYDPFAKRWWPQPARAFKRWTEDEEEAVLKAHGDGLSCFDISLIVQRQPTAIAKRLYKMGYSARTAVPGRPF</sequence>
<accession>A0A841AMT1</accession>
<gene>
    <name evidence="1" type="ORF">HD599_001374</name>
</gene>
<name>A0A841AMT1_9MICO</name>